<name>A0ABW6ATR1_9BACT</name>
<reference evidence="2" key="1">
    <citation type="journal article" date="2019" name="Int. J. Syst. Evol. Microbiol.">
        <title>The Global Catalogue of Microorganisms (GCM) 10K type strain sequencing project: providing services to taxonomists for standard genome sequencing and annotation.</title>
        <authorList>
            <consortium name="The Broad Institute Genomics Platform"/>
            <consortium name="The Broad Institute Genome Sequencing Center for Infectious Disease"/>
            <person name="Wu L."/>
            <person name="Ma J."/>
        </authorList>
    </citation>
    <scope>NUCLEOTIDE SEQUENCE [LARGE SCALE GENOMIC DNA]</scope>
    <source>
        <strain evidence="2">KCTC 52490</strain>
    </source>
</reference>
<evidence type="ECO:0008006" key="3">
    <source>
        <dbReference type="Google" id="ProtNLM"/>
    </source>
</evidence>
<protein>
    <recommendedName>
        <fullName evidence="3">Transposase</fullName>
    </recommendedName>
</protein>
<sequence length="48" mass="5468">MTSCIPHKPGRQYHPNNSTNAYQERWKLLLILFLGVGANRKSTEGKIV</sequence>
<dbReference type="RefSeq" id="WP_381508012.1">
    <property type="nucleotide sequence ID" value="NZ_JBHUOM010000042.1"/>
</dbReference>
<accession>A0ABW6ATR1</accession>
<organism evidence="1 2">
    <name type="scientific">Spirosoma flavum</name>
    <dbReference type="NCBI Taxonomy" id="2048557"/>
    <lineage>
        <taxon>Bacteria</taxon>
        <taxon>Pseudomonadati</taxon>
        <taxon>Bacteroidota</taxon>
        <taxon>Cytophagia</taxon>
        <taxon>Cytophagales</taxon>
        <taxon>Cytophagaceae</taxon>
        <taxon>Spirosoma</taxon>
    </lineage>
</organism>
<dbReference type="EMBL" id="JBHUOM010000042">
    <property type="protein sequence ID" value="MFD2937693.1"/>
    <property type="molecule type" value="Genomic_DNA"/>
</dbReference>
<dbReference type="Proteomes" id="UP001597512">
    <property type="component" value="Unassembled WGS sequence"/>
</dbReference>
<proteinExistence type="predicted"/>
<evidence type="ECO:0000313" key="1">
    <source>
        <dbReference type="EMBL" id="MFD2937693.1"/>
    </source>
</evidence>
<gene>
    <name evidence="1" type="ORF">ACFS25_28245</name>
</gene>
<comment type="caution">
    <text evidence="1">The sequence shown here is derived from an EMBL/GenBank/DDBJ whole genome shotgun (WGS) entry which is preliminary data.</text>
</comment>
<evidence type="ECO:0000313" key="2">
    <source>
        <dbReference type="Proteomes" id="UP001597512"/>
    </source>
</evidence>
<keyword evidence="2" id="KW-1185">Reference proteome</keyword>